<gene>
    <name evidence="6" type="primary">ade</name>
    <name evidence="10" type="ORF">RGI145_09290</name>
</gene>
<evidence type="ECO:0000256" key="5">
    <source>
        <dbReference type="ARBA" id="ARBA00047720"/>
    </source>
</evidence>
<dbReference type="EMBL" id="CP015583">
    <property type="protein sequence ID" value="APT57266.1"/>
    <property type="molecule type" value="Genomic_DNA"/>
</dbReference>
<organism evidence="10 11">
    <name type="scientific">Roseomonas gilardii</name>
    <dbReference type="NCBI Taxonomy" id="257708"/>
    <lineage>
        <taxon>Bacteria</taxon>
        <taxon>Pseudomonadati</taxon>
        <taxon>Pseudomonadota</taxon>
        <taxon>Alphaproteobacteria</taxon>
        <taxon>Acetobacterales</taxon>
        <taxon>Roseomonadaceae</taxon>
        <taxon>Roseomonas</taxon>
    </lineage>
</organism>
<reference evidence="10 11" key="1">
    <citation type="submission" date="2016-05" db="EMBL/GenBank/DDBJ databases">
        <title>Complete Genome and Methylome Analysis of Psychrotrophic Bacterial Isolates from Antarctic Lake Untersee.</title>
        <authorList>
            <person name="Fomenkov A."/>
            <person name="Akimov V.N."/>
            <person name="Vasilyeva L.V."/>
            <person name="Andersen D."/>
            <person name="Vincze T."/>
            <person name="Roberts R.J."/>
        </authorList>
    </citation>
    <scope>NUCLEOTIDE SEQUENCE [LARGE SCALE GENOMIC DNA]</scope>
    <source>
        <strain evidence="10 11">U14-5</strain>
    </source>
</reference>
<dbReference type="Proteomes" id="UP000185494">
    <property type="component" value="Chromosome 1"/>
</dbReference>
<dbReference type="Pfam" id="PF13382">
    <property type="entry name" value="Adenine_deam_C"/>
    <property type="match status" value="1"/>
</dbReference>
<evidence type="ECO:0000259" key="9">
    <source>
        <dbReference type="Pfam" id="PF13382"/>
    </source>
</evidence>
<evidence type="ECO:0000256" key="6">
    <source>
        <dbReference type="HAMAP-Rule" id="MF_01518"/>
    </source>
</evidence>
<feature type="region of interest" description="Disordered" evidence="7">
    <location>
        <begin position="575"/>
        <end position="599"/>
    </location>
</feature>
<protein>
    <recommendedName>
        <fullName evidence="2 6">Adenine deaminase</fullName>
        <shortName evidence="6">Adenase</shortName>
        <shortName evidence="6">Adenine aminase</shortName>
        <ecNumber evidence="2 6">3.5.4.2</ecNumber>
    </recommendedName>
</protein>
<evidence type="ECO:0000256" key="4">
    <source>
        <dbReference type="ARBA" id="ARBA00023211"/>
    </source>
</evidence>
<dbReference type="Gene3D" id="3.20.20.140">
    <property type="entry name" value="Metal-dependent hydrolases"/>
    <property type="match status" value="1"/>
</dbReference>
<evidence type="ECO:0000256" key="1">
    <source>
        <dbReference type="ARBA" id="ARBA00006773"/>
    </source>
</evidence>
<dbReference type="SUPFAM" id="SSF51338">
    <property type="entry name" value="Composite domain of metallo-dependent hydrolases"/>
    <property type="match status" value="1"/>
</dbReference>
<feature type="domain" description="Adenine deaminase C-terminal" evidence="9">
    <location>
        <begin position="420"/>
        <end position="581"/>
    </location>
</feature>
<comment type="similarity">
    <text evidence="1 6">Belongs to the metallo-dependent hydrolases superfamily. Adenine deaminase family.</text>
</comment>
<keyword evidence="4 6" id="KW-0464">Manganese</keyword>
<dbReference type="PANTHER" id="PTHR11113">
    <property type="entry name" value="N-ACETYLGLUCOSAMINE-6-PHOSPHATE DEACETYLASE"/>
    <property type="match status" value="1"/>
</dbReference>
<evidence type="ECO:0000313" key="10">
    <source>
        <dbReference type="EMBL" id="APT57266.1"/>
    </source>
</evidence>
<dbReference type="eggNOG" id="COG1001">
    <property type="taxonomic scope" value="Bacteria"/>
</dbReference>
<dbReference type="EC" id="3.5.4.2" evidence="2 6"/>
<dbReference type="GO" id="GO:0000034">
    <property type="term" value="F:adenine deaminase activity"/>
    <property type="evidence" value="ECO:0007669"/>
    <property type="project" value="UniProtKB-UniRule"/>
</dbReference>
<sequence>MSFAPEAPIAAETRRRAVQAAQGKAPFDLLLTGGTLVDVATGELRAADVGLVGGLIASVHPPGTRADAAEFHDLAGRFLAPGFVDNHLHFESSFMAPVDYASTVVPHGVTTTVWDPHELANVLGVPGVRWAVEAARGLPLRVLVAAPSCVPSAPGLEVAGAEIGPEEMREMLRWPEVAGVAEVMDMAGVLAGSARMEGIVGAGMAAGKNVNGHGRDLAGAALQAYAASGVTSDHEITSGEDLLAKLRAGLTVELRGSHDTVLPGAVAAILSLPVFPAGLVACTDDIFPDELVAKGGLRDTLARLVARGLNPVLAIRMATLNAALRLKRDDIGLIAPGRRAEIAVLSDLPGMVVERVYVAGRLVAEGGRMLEALPRDLSGAPRDTVKLQPQAPEAFRLRVKGIDNGNARLPVVGGARVVHWAEAEVTVRDGIAALPPGHALIAILHRHGRRDPAPMLCLADGWGEPEGAVATTISHDNHNLLVLGRDPADMAAAANALIACGGGMAVAAGGRVTGVMPLPIAGLLAETPPAETAASFARLRAAADAVMPWKPPFRVFRGVTGISLACNPGPHPTDLGITDGGTGEVRDPALPLGTEPVPA</sequence>
<evidence type="ECO:0000313" key="11">
    <source>
        <dbReference type="Proteomes" id="UP000185494"/>
    </source>
</evidence>
<dbReference type="InterPro" id="IPR011059">
    <property type="entry name" value="Metal-dep_hydrolase_composite"/>
</dbReference>
<dbReference type="InterPro" id="IPR006680">
    <property type="entry name" value="Amidohydro-rel"/>
</dbReference>
<dbReference type="HAMAP" id="MF_01518">
    <property type="entry name" value="Adenine_deamin"/>
    <property type="match status" value="1"/>
</dbReference>
<evidence type="ECO:0000256" key="7">
    <source>
        <dbReference type="SAM" id="MobiDB-lite"/>
    </source>
</evidence>
<dbReference type="Gene3D" id="2.30.40.10">
    <property type="entry name" value="Urease, subunit C, domain 1"/>
    <property type="match status" value="1"/>
</dbReference>
<dbReference type="Pfam" id="PF01979">
    <property type="entry name" value="Amidohydro_1"/>
    <property type="match status" value="1"/>
</dbReference>
<proteinExistence type="inferred from homology"/>
<comment type="cofactor">
    <cofactor evidence="6">
        <name>Mn(2+)</name>
        <dbReference type="ChEBI" id="CHEBI:29035"/>
    </cofactor>
</comment>
<feature type="domain" description="Amidohydrolase-related" evidence="8">
    <location>
        <begin position="79"/>
        <end position="363"/>
    </location>
</feature>
<dbReference type="KEGG" id="rgi:RGI145_09290"/>
<dbReference type="InterPro" id="IPR032466">
    <property type="entry name" value="Metal_Hydrolase"/>
</dbReference>
<keyword evidence="3 6" id="KW-0378">Hydrolase</keyword>
<dbReference type="RefSeq" id="WP_075798153.1">
    <property type="nucleotide sequence ID" value="NZ_CP015583.1"/>
</dbReference>
<evidence type="ECO:0000259" key="8">
    <source>
        <dbReference type="Pfam" id="PF01979"/>
    </source>
</evidence>
<name>A0A1L7AEQ8_9PROT</name>
<dbReference type="PANTHER" id="PTHR11113:SF2">
    <property type="entry name" value="ADENINE DEAMINASE"/>
    <property type="match status" value="1"/>
</dbReference>
<dbReference type="InterPro" id="IPR026912">
    <property type="entry name" value="Adenine_deam_C"/>
</dbReference>
<evidence type="ECO:0000256" key="3">
    <source>
        <dbReference type="ARBA" id="ARBA00022801"/>
    </source>
</evidence>
<dbReference type="SUPFAM" id="SSF51556">
    <property type="entry name" value="Metallo-dependent hydrolases"/>
    <property type="match status" value="1"/>
</dbReference>
<dbReference type="AlphaFoldDB" id="A0A1L7AEQ8"/>
<evidence type="ECO:0000256" key="2">
    <source>
        <dbReference type="ARBA" id="ARBA00012782"/>
    </source>
</evidence>
<dbReference type="InterPro" id="IPR006679">
    <property type="entry name" value="Adenine_deam"/>
</dbReference>
<dbReference type="STRING" id="257708.RGI145_09290"/>
<comment type="catalytic activity">
    <reaction evidence="5 6">
        <text>adenine + H2O + H(+) = hypoxanthine + NH4(+)</text>
        <dbReference type="Rhea" id="RHEA:23688"/>
        <dbReference type="ChEBI" id="CHEBI:15377"/>
        <dbReference type="ChEBI" id="CHEBI:15378"/>
        <dbReference type="ChEBI" id="CHEBI:16708"/>
        <dbReference type="ChEBI" id="CHEBI:17368"/>
        <dbReference type="ChEBI" id="CHEBI:28938"/>
        <dbReference type="EC" id="3.5.4.2"/>
    </reaction>
</comment>
<dbReference type="GO" id="GO:0006146">
    <property type="term" value="P:adenine catabolic process"/>
    <property type="evidence" value="ECO:0007669"/>
    <property type="project" value="InterPro"/>
</dbReference>
<accession>A0A1L7AEQ8</accession>